<proteinExistence type="predicted"/>
<name>A0A382WGI3_9ZZZZ</name>
<dbReference type="InterPro" id="IPR003439">
    <property type="entry name" value="ABC_transporter-like_ATP-bd"/>
</dbReference>
<dbReference type="GO" id="GO:0005524">
    <property type="term" value="F:ATP binding"/>
    <property type="evidence" value="ECO:0007669"/>
    <property type="project" value="InterPro"/>
</dbReference>
<dbReference type="EMBL" id="UINC01159244">
    <property type="protein sequence ID" value="SVD57228.1"/>
    <property type="molecule type" value="Genomic_DNA"/>
</dbReference>
<accession>A0A382WGI3</accession>
<feature type="domain" description="ABC transporter" evidence="1">
    <location>
        <begin position="63"/>
        <end position="111"/>
    </location>
</feature>
<dbReference type="GO" id="GO:0016887">
    <property type="term" value="F:ATP hydrolysis activity"/>
    <property type="evidence" value="ECO:0007669"/>
    <property type="project" value="InterPro"/>
</dbReference>
<organism evidence="2">
    <name type="scientific">marine metagenome</name>
    <dbReference type="NCBI Taxonomy" id="408172"/>
    <lineage>
        <taxon>unclassified sequences</taxon>
        <taxon>metagenomes</taxon>
        <taxon>ecological metagenomes</taxon>
    </lineage>
</organism>
<dbReference type="Pfam" id="PF00005">
    <property type="entry name" value="ABC_tran"/>
    <property type="match status" value="1"/>
</dbReference>
<dbReference type="InterPro" id="IPR050683">
    <property type="entry name" value="Bact_Polysacc_Export_ATP-bd"/>
</dbReference>
<reference evidence="2" key="1">
    <citation type="submission" date="2018-05" db="EMBL/GenBank/DDBJ databases">
        <authorList>
            <person name="Lanie J.A."/>
            <person name="Ng W.-L."/>
            <person name="Kazmierczak K.M."/>
            <person name="Andrzejewski T.M."/>
            <person name="Davidsen T.M."/>
            <person name="Wayne K.J."/>
            <person name="Tettelin H."/>
            <person name="Glass J.I."/>
            <person name="Rusch D."/>
            <person name="Podicherti R."/>
            <person name="Tsui H.-C.T."/>
            <person name="Winkler M.E."/>
        </authorList>
    </citation>
    <scope>NUCLEOTIDE SEQUENCE</scope>
</reference>
<feature type="non-terminal residue" evidence="2">
    <location>
        <position position="138"/>
    </location>
</feature>
<protein>
    <recommendedName>
        <fullName evidence="1">ABC transporter domain-containing protein</fullName>
    </recommendedName>
</protein>
<dbReference type="SUPFAM" id="SSF52540">
    <property type="entry name" value="P-loop containing nucleoside triphosphate hydrolases"/>
    <property type="match status" value="1"/>
</dbReference>
<evidence type="ECO:0000313" key="2">
    <source>
        <dbReference type="EMBL" id="SVD57228.1"/>
    </source>
</evidence>
<sequence length="138" mass="14829">MSNVIEIKNLAKKYRLGTISTGMFTKDIASAWARFRGKDDPNSLVTSNSKAHDSNGSDLVWALKDINLEIKQGEILGIIGKNGAGKTTLLKIISRITSPTKGRINISGRTASLIEVGTGFHGELTGRENIYLNGSILG</sequence>
<gene>
    <name evidence="2" type="ORF">METZ01_LOCUS410082</name>
</gene>
<dbReference type="AlphaFoldDB" id="A0A382WGI3"/>
<dbReference type="PANTHER" id="PTHR46743:SF2">
    <property type="entry name" value="TEICHOIC ACIDS EXPORT ATP-BINDING PROTEIN TAGH"/>
    <property type="match status" value="1"/>
</dbReference>
<evidence type="ECO:0000259" key="1">
    <source>
        <dbReference type="Pfam" id="PF00005"/>
    </source>
</evidence>
<dbReference type="Gene3D" id="3.40.50.300">
    <property type="entry name" value="P-loop containing nucleotide triphosphate hydrolases"/>
    <property type="match status" value="1"/>
</dbReference>
<dbReference type="PANTHER" id="PTHR46743">
    <property type="entry name" value="TEICHOIC ACIDS EXPORT ATP-BINDING PROTEIN TAGH"/>
    <property type="match status" value="1"/>
</dbReference>
<dbReference type="InterPro" id="IPR027417">
    <property type="entry name" value="P-loop_NTPase"/>
</dbReference>